<dbReference type="EMBL" id="ML739455">
    <property type="protein sequence ID" value="KAE8348557.1"/>
    <property type="molecule type" value="Genomic_DNA"/>
</dbReference>
<dbReference type="PROSITE" id="PS00383">
    <property type="entry name" value="TYR_PHOSPHATASE_1"/>
    <property type="match status" value="1"/>
</dbReference>
<evidence type="ECO:0000259" key="6">
    <source>
        <dbReference type="PROSITE" id="PS50056"/>
    </source>
</evidence>
<dbReference type="EC" id="3.1.3.48" evidence="2"/>
<dbReference type="SUPFAM" id="SSF52799">
    <property type="entry name" value="(Phosphotyrosine protein) phosphatases II"/>
    <property type="match status" value="1"/>
</dbReference>
<dbReference type="GO" id="GO:0043409">
    <property type="term" value="P:negative regulation of MAPK cascade"/>
    <property type="evidence" value="ECO:0007669"/>
    <property type="project" value="TreeGrafter"/>
</dbReference>
<organism evidence="7 8">
    <name type="scientific">Aspergillus coremiiformis</name>
    <dbReference type="NCBI Taxonomy" id="138285"/>
    <lineage>
        <taxon>Eukaryota</taxon>
        <taxon>Fungi</taxon>
        <taxon>Dikarya</taxon>
        <taxon>Ascomycota</taxon>
        <taxon>Pezizomycotina</taxon>
        <taxon>Eurotiomycetes</taxon>
        <taxon>Eurotiomycetidae</taxon>
        <taxon>Eurotiales</taxon>
        <taxon>Aspergillaceae</taxon>
        <taxon>Aspergillus</taxon>
        <taxon>Aspergillus subgen. Circumdati</taxon>
    </lineage>
</organism>
<dbReference type="PROSITE" id="PS50056">
    <property type="entry name" value="TYR_PHOSPHATASE_2"/>
    <property type="match status" value="1"/>
</dbReference>
<dbReference type="Proteomes" id="UP000327118">
    <property type="component" value="Unassembled WGS sequence"/>
</dbReference>
<reference evidence="8" key="1">
    <citation type="submission" date="2019-04" db="EMBL/GenBank/DDBJ databases">
        <title>Friends and foes A comparative genomics studyof 23 Aspergillus species from section Flavi.</title>
        <authorList>
            <consortium name="DOE Joint Genome Institute"/>
            <person name="Kjaerbolling I."/>
            <person name="Vesth T."/>
            <person name="Frisvad J.C."/>
            <person name="Nybo J.L."/>
            <person name="Theobald S."/>
            <person name="Kildgaard S."/>
            <person name="Isbrandt T."/>
            <person name="Kuo A."/>
            <person name="Sato A."/>
            <person name="Lyhne E.K."/>
            <person name="Kogle M.E."/>
            <person name="Wiebenga A."/>
            <person name="Kun R.S."/>
            <person name="Lubbers R.J."/>
            <person name="Makela M.R."/>
            <person name="Barry K."/>
            <person name="Chovatia M."/>
            <person name="Clum A."/>
            <person name="Daum C."/>
            <person name="Haridas S."/>
            <person name="He G."/>
            <person name="LaButti K."/>
            <person name="Lipzen A."/>
            <person name="Mondo S."/>
            <person name="Riley R."/>
            <person name="Salamov A."/>
            <person name="Simmons B.A."/>
            <person name="Magnuson J.K."/>
            <person name="Henrissat B."/>
            <person name="Mortensen U.H."/>
            <person name="Larsen T.O."/>
            <person name="Devries R.P."/>
            <person name="Grigoriev I.V."/>
            <person name="Machida M."/>
            <person name="Baker S.E."/>
            <person name="Andersen M.R."/>
        </authorList>
    </citation>
    <scope>NUCLEOTIDE SEQUENCE [LARGE SCALE GENOMIC DNA]</scope>
    <source>
        <strain evidence="8">CBS 553.77</strain>
    </source>
</reference>
<dbReference type="InterPro" id="IPR000387">
    <property type="entry name" value="Tyr_Pase_dom"/>
</dbReference>
<dbReference type="PROSITE" id="PS50054">
    <property type="entry name" value="TYR_PHOSPHATASE_DUAL"/>
    <property type="match status" value="1"/>
</dbReference>
<proteinExistence type="inferred from homology"/>
<dbReference type="Pfam" id="PF00782">
    <property type="entry name" value="DSPc"/>
    <property type="match status" value="1"/>
</dbReference>
<feature type="domain" description="Tyrosine-protein phosphatase" evidence="5">
    <location>
        <begin position="5"/>
        <end position="176"/>
    </location>
</feature>
<dbReference type="GO" id="GO:0004725">
    <property type="term" value="F:protein tyrosine phosphatase activity"/>
    <property type="evidence" value="ECO:0007669"/>
    <property type="project" value="UniProtKB-EC"/>
</dbReference>
<dbReference type="AlphaFoldDB" id="A0A5N6YSZ5"/>
<dbReference type="InterPro" id="IPR016130">
    <property type="entry name" value="Tyr_Pase_AS"/>
</dbReference>
<dbReference type="CDD" id="cd14498">
    <property type="entry name" value="DSP"/>
    <property type="match status" value="1"/>
</dbReference>
<gene>
    <name evidence="7" type="ORF">BDV28DRAFT_164311</name>
</gene>
<dbReference type="PANTHER" id="PTHR10159:SF519">
    <property type="entry name" value="DUAL SPECIFICITY PROTEIN PHOSPHATASE MPK3"/>
    <property type="match status" value="1"/>
</dbReference>
<evidence type="ECO:0000256" key="2">
    <source>
        <dbReference type="ARBA" id="ARBA00013064"/>
    </source>
</evidence>
<dbReference type="SMART" id="SM00195">
    <property type="entry name" value="DSPc"/>
    <property type="match status" value="1"/>
</dbReference>
<evidence type="ECO:0000259" key="5">
    <source>
        <dbReference type="PROSITE" id="PS50054"/>
    </source>
</evidence>
<evidence type="ECO:0000256" key="1">
    <source>
        <dbReference type="ARBA" id="ARBA00008601"/>
    </source>
</evidence>
<protein>
    <recommendedName>
        <fullName evidence="2">protein-tyrosine-phosphatase</fullName>
        <ecNumber evidence="2">3.1.3.48</ecNumber>
    </recommendedName>
</protein>
<evidence type="ECO:0000256" key="4">
    <source>
        <dbReference type="ARBA" id="ARBA00022912"/>
    </source>
</evidence>
<evidence type="ECO:0000256" key="3">
    <source>
        <dbReference type="ARBA" id="ARBA00022801"/>
    </source>
</evidence>
<evidence type="ECO:0000313" key="8">
    <source>
        <dbReference type="Proteomes" id="UP000327118"/>
    </source>
</evidence>
<accession>A0A5N6YSZ5</accession>
<dbReference type="PANTHER" id="PTHR10159">
    <property type="entry name" value="DUAL SPECIFICITY PROTEIN PHOSPHATASE"/>
    <property type="match status" value="1"/>
</dbReference>
<name>A0A5N6YSZ5_9EURO</name>
<keyword evidence="8" id="KW-1185">Reference proteome</keyword>
<dbReference type="OrthoDB" id="10252009at2759"/>
<keyword evidence="3" id="KW-0378">Hydrolase</keyword>
<dbReference type="InterPro" id="IPR020422">
    <property type="entry name" value="TYR_PHOSPHATASE_DUAL_dom"/>
</dbReference>
<sequence length="220" mass="25315">MDPPWMVEIEPGLFLGNMRSSWDLPAIQANNIKAIVSLLHMSAAQWARVWFRGLVTRENHIMIRCVDTLTQDLLQYMGHICDFIDGRLLSTESSQPLEQRPEGPAGDPVTGKSQGSVLIHCEMGISRSATVLIAYLMRKHRTTLQETLELVKQKRKVKPNPNFMDQLKIWGQLEYKIWDDTRKRIPKLLYQEYLDKRAETLKSLGKTGDEPWEDVILSGR</sequence>
<feature type="domain" description="Tyrosine specific protein phosphatases" evidence="6">
    <location>
        <begin position="111"/>
        <end position="155"/>
    </location>
</feature>
<dbReference type="Gene3D" id="3.90.190.10">
    <property type="entry name" value="Protein tyrosine phosphatase superfamily"/>
    <property type="match status" value="1"/>
</dbReference>
<evidence type="ECO:0000313" key="7">
    <source>
        <dbReference type="EMBL" id="KAE8348557.1"/>
    </source>
</evidence>
<dbReference type="InterPro" id="IPR029021">
    <property type="entry name" value="Prot-tyrosine_phosphatase-like"/>
</dbReference>
<dbReference type="InterPro" id="IPR000340">
    <property type="entry name" value="Dual-sp_phosphatase_cat-dom"/>
</dbReference>
<keyword evidence="4" id="KW-0904">Protein phosphatase</keyword>
<comment type="similarity">
    <text evidence="1">Belongs to the protein-tyrosine phosphatase family. Non-receptor class dual specificity subfamily.</text>
</comment>
<dbReference type="GO" id="GO:0005737">
    <property type="term" value="C:cytoplasm"/>
    <property type="evidence" value="ECO:0007669"/>
    <property type="project" value="TreeGrafter"/>
</dbReference>